<keyword evidence="3" id="KW-1185">Reference proteome</keyword>
<reference evidence="2 3" key="1">
    <citation type="submission" date="2019-05" db="EMBL/GenBank/DDBJ databases">
        <title>Another draft genome of Portunus trituberculatus and its Hox gene families provides insights of decapod evolution.</title>
        <authorList>
            <person name="Jeong J.-H."/>
            <person name="Song I."/>
            <person name="Kim S."/>
            <person name="Choi T."/>
            <person name="Kim D."/>
            <person name="Ryu S."/>
            <person name="Kim W."/>
        </authorList>
    </citation>
    <scope>NUCLEOTIDE SEQUENCE [LARGE SCALE GENOMIC DNA]</scope>
    <source>
        <tissue evidence="2">Muscle</tissue>
    </source>
</reference>
<dbReference type="AlphaFoldDB" id="A0A5B7EYB3"/>
<proteinExistence type="predicted"/>
<comment type="caution">
    <text evidence="2">The sequence shown here is derived from an EMBL/GenBank/DDBJ whole genome shotgun (WGS) entry which is preliminary data.</text>
</comment>
<gene>
    <name evidence="2" type="ORF">E2C01_031506</name>
</gene>
<feature type="signal peptide" evidence="1">
    <location>
        <begin position="1"/>
        <end position="19"/>
    </location>
</feature>
<dbReference type="Proteomes" id="UP000324222">
    <property type="component" value="Unassembled WGS sequence"/>
</dbReference>
<feature type="chain" id="PRO_5022945687" description="Secreted peptide" evidence="1">
    <location>
        <begin position="20"/>
        <end position="66"/>
    </location>
</feature>
<keyword evidence="1" id="KW-0732">Signal</keyword>
<accession>A0A5B7EYB3</accession>
<sequence length="66" mass="7077">MRLCLGLATAAATTITSSSFACYFACYSSSSSSCCCCRYPLRDVLVHAAASPRCRCSVSRLDLVRI</sequence>
<evidence type="ECO:0000313" key="3">
    <source>
        <dbReference type="Proteomes" id="UP000324222"/>
    </source>
</evidence>
<evidence type="ECO:0008006" key="4">
    <source>
        <dbReference type="Google" id="ProtNLM"/>
    </source>
</evidence>
<dbReference type="PROSITE" id="PS51257">
    <property type="entry name" value="PROKAR_LIPOPROTEIN"/>
    <property type="match status" value="1"/>
</dbReference>
<evidence type="ECO:0000313" key="2">
    <source>
        <dbReference type="EMBL" id="MPC38008.1"/>
    </source>
</evidence>
<organism evidence="2 3">
    <name type="scientific">Portunus trituberculatus</name>
    <name type="common">Swimming crab</name>
    <name type="synonym">Neptunus trituberculatus</name>
    <dbReference type="NCBI Taxonomy" id="210409"/>
    <lineage>
        <taxon>Eukaryota</taxon>
        <taxon>Metazoa</taxon>
        <taxon>Ecdysozoa</taxon>
        <taxon>Arthropoda</taxon>
        <taxon>Crustacea</taxon>
        <taxon>Multicrustacea</taxon>
        <taxon>Malacostraca</taxon>
        <taxon>Eumalacostraca</taxon>
        <taxon>Eucarida</taxon>
        <taxon>Decapoda</taxon>
        <taxon>Pleocyemata</taxon>
        <taxon>Brachyura</taxon>
        <taxon>Eubrachyura</taxon>
        <taxon>Portunoidea</taxon>
        <taxon>Portunidae</taxon>
        <taxon>Portuninae</taxon>
        <taxon>Portunus</taxon>
    </lineage>
</organism>
<name>A0A5B7EYB3_PORTR</name>
<dbReference type="EMBL" id="VSRR010003948">
    <property type="protein sequence ID" value="MPC38008.1"/>
    <property type="molecule type" value="Genomic_DNA"/>
</dbReference>
<evidence type="ECO:0000256" key="1">
    <source>
        <dbReference type="SAM" id="SignalP"/>
    </source>
</evidence>
<protein>
    <recommendedName>
        <fullName evidence="4">Secreted peptide</fullName>
    </recommendedName>
</protein>